<keyword evidence="1" id="KW-0812">Transmembrane</keyword>
<protein>
    <submittedName>
        <fullName evidence="2">Uncharacterized protein</fullName>
    </submittedName>
</protein>
<feature type="transmembrane region" description="Helical" evidence="1">
    <location>
        <begin position="40"/>
        <end position="66"/>
    </location>
</feature>
<sequence>MYVVRMFNRSTYIFKTMFGATVIFIRLIKRRITINYVSVFVYNFISHLSNVIFNSFNTIIFFIIVVQKSTPRPFCFLHKMHT</sequence>
<evidence type="ECO:0000313" key="3">
    <source>
        <dbReference type="Proteomes" id="UP001430953"/>
    </source>
</evidence>
<keyword evidence="1" id="KW-0472">Membrane</keyword>
<keyword evidence="1" id="KW-1133">Transmembrane helix</keyword>
<keyword evidence="3" id="KW-1185">Reference proteome</keyword>
<name>A0AAW2GS46_9HYME</name>
<dbReference type="EMBL" id="JADYXP020000002">
    <property type="protein sequence ID" value="KAL0130059.1"/>
    <property type="molecule type" value="Genomic_DNA"/>
</dbReference>
<evidence type="ECO:0000256" key="1">
    <source>
        <dbReference type="SAM" id="Phobius"/>
    </source>
</evidence>
<organism evidence="2 3">
    <name type="scientific">Cardiocondyla obscurior</name>
    <dbReference type="NCBI Taxonomy" id="286306"/>
    <lineage>
        <taxon>Eukaryota</taxon>
        <taxon>Metazoa</taxon>
        <taxon>Ecdysozoa</taxon>
        <taxon>Arthropoda</taxon>
        <taxon>Hexapoda</taxon>
        <taxon>Insecta</taxon>
        <taxon>Pterygota</taxon>
        <taxon>Neoptera</taxon>
        <taxon>Endopterygota</taxon>
        <taxon>Hymenoptera</taxon>
        <taxon>Apocrita</taxon>
        <taxon>Aculeata</taxon>
        <taxon>Formicoidea</taxon>
        <taxon>Formicidae</taxon>
        <taxon>Myrmicinae</taxon>
        <taxon>Cardiocondyla</taxon>
    </lineage>
</organism>
<dbReference type="Proteomes" id="UP001430953">
    <property type="component" value="Unassembled WGS sequence"/>
</dbReference>
<evidence type="ECO:0000313" key="2">
    <source>
        <dbReference type="EMBL" id="KAL0130059.1"/>
    </source>
</evidence>
<reference evidence="2 3" key="1">
    <citation type="submission" date="2023-03" db="EMBL/GenBank/DDBJ databases">
        <title>High recombination rates correlate with genetic variation in Cardiocondyla obscurior ants.</title>
        <authorList>
            <person name="Errbii M."/>
        </authorList>
    </citation>
    <scope>NUCLEOTIDE SEQUENCE [LARGE SCALE GENOMIC DNA]</scope>
    <source>
        <strain evidence="2">Alpha-2009</strain>
        <tissue evidence="2">Whole body</tissue>
    </source>
</reference>
<comment type="caution">
    <text evidence="2">The sequence shown here is derived from an EMBL/GenBank/DDBJ whole genome shotgun (WGS) entry which is preliminary data.</text>
</comment>
<proteinExistence type="predicted"/>
<feature type="transmembrane region" description="Helical" evidence="1">
    <location>
        <begin position="12"/>
        <end position="28"/>
    </location>
</feature>
<gene>
    <name evidence="2" type="ORF">PUN28_001976</name>
</gene>
<accession>A0AAW2GS46</accession>
<dbReference type="AlphaFoldDB" id="A0AAW2GS46"/>